<dbReference type="CDD" id="cd06349">
    <property type="entry name" value="PBP1_ABC_HAAT-like"/>
    <property type="match status" value="1"/>
</dbReference>
<dbReference type="InterPro" id="IPR028081">
    <property type="entry name" value="Leu-bd"/>
</dbReference>
<evidence type="ECO:0000256" key="5">
    <source>
        <dbReference type="SAM" id="SignalP"/>
    </source>
</evidence>
<evidence type="ECO:0000256" key="2">
    <source>
        <dbReference type="ARBA" id="ARBA00022448"/>
    </source>
</evidence>
<keyword evidence="4" id="KW-0029">Amino-acid transport</keyword>
<dbReference type="InterPro" id="IPR051010">
    <property type="entry name" value="BCAA_transport"/>
</dbReference>
<evidence type="ECO:0000256" key="3">
    <source>
        <dbReference type="ARBA" id="ARBA00022729"/>
    </source>
</evidence>
<dbReference type="Pfam" id="PF13458">
    <property type="entry name" value="Peripla_BP_6"/>
    <property type="match status" value="1"/>
</dbReference>
<dbReference type="PANTHER" id="PTHR30483">
    <property type="entry name" value="LEUCINE-SPECIFIC-BINDING PROTEIN"/>
    <property type="match status" value="1"/>
</dbReference>
<feature type="signal peptide" evidence="5">
    <location>
        <begin position="1"/>
        <end position="25"/>
    </location>
</feature>
<name>A0A9D1LRG6_9FIRM</name>
<evidence type="ECO:0000256" key="4">
    <source>
        <dbReference type="ARBA" id="ARBA00022970"/>
    </source>
</evidence>
<sequence length="376" mass="40527">MKTIQKIISLMLCALMALSCTSALAEGDGEIKLAVIAPLTGDFAQYGEAYRTAVELTVSQVNAAGGIDGKMLAYDIFDDKNDARESATLAGRIAADDSYIAVVGPFASTCALACAPILQNAGIVEMCPTCTHPDLTATGDYIFRGAITSELEAPIFADVTLNKLDAKRVGIIYTQDDWGITTEQEYAAKLEELGGTVVIAESYISGSTRDFTPILTKIANEDIELLFVAAMYNDSAMILEQLKQLGYEGRFKIQGTGSLYTDEFLELAGDNAEGMYITASFYAANPAENVQQFVSEYTEMFGSEPNLFAASVYDGVGLIVEALRNGATDRQSLRDNLAAIKDYQGVTGNASFNENRDVIKDEVVLKIEDGKFVYVS</sequence>
<dbReference type="SUPFAM" id="SSF53822">
    <property type="entry name" value="Periplasmic binding protein-like I"/>
    <property type="match status" value="1"/>
</dbReference>
<evidence type="ECO:0000313" key="7">
    <source>
        <dbReference type="EMBL" id="HIU46646.1"/>
    </source>
</evidence>
<gene>
    <name evidence="7" type="ORF">IAC59_05260</name>
</gene>
<dbReference type="PRINTS" id="PR00337">
    <property type="entry name" value="LEUILEVALBP"/>
</dbReference>
<protein>
    <submittedName>
        <fullName evidence="7">Penicillin-binding protein activator</fullName>
    </submittedName>
</protein>
<dbReference type="AlphaFoldDB" id="A0A9D1LRG6"/>
<comment type="caution">
    <text evidence="7">The sequence shown here is derived from an EMBL/GenBank/DDBJ whole genome shotgun (WGS) entry which is preliminary data.</text>
</comment>
<organism evidence="7 8">
    <name type="scientific">Candidatus Fimadaptatus faecigallinarum</name>
    <dbReference type="NCBI Taxonomy" id="2840814"/>
    <lineage>
        <taxon>Bacteria</taxon>
        <taxon>Bacillati</taxon>
        <taxon>Bacillota</taxon>
        <taxon>Clostridia</taxon>
        <taxon>Eubacteriales</taxon>
        <taxon>Candidatus Fimadaptatus</taxon>
    </lineage>
</organism>
<dbReference type="PANTHER" id="PTHR30483:SF6">
    <property type="entry name" value="PERIPLASMIC BINDING PROTEIN OF ABC TRANSPORTER FOR NATURAL AMINO ACIDS"/>
    <property type="match status" value="1"/>
</dbReference>
<keyword evidence="3 5" id="KW-0732">Signal</keyword>
<dbReference type="InterPro" id="IPR028082">
    <property type="entry name" value="Peripla_BP_I"/>
</dbReference>
<comment type="similarity">
    <text evidence="1">Belongs to the leucine-binding protein family.</text>
</comment>
<feature type="chain" id="PRO_5039367969" evidence="5">
    <location>
        <begin position="26"/>
        <end position="376"/>
    </location>
</feature>
<keyword evidence="2" id="KW-0813">Transport</keyword>
<evidence type="ECO:0000259" key="6">
    <source>
        <dbReference type="Pfam" id="PF13458"/>
    </source>
</evidence>
<dbReference type="EMBL" id="DVNK01000035">
    <property type="protein sequence ID" value="HIU46646.1"/>
    <property type="molecule type" value="Genomic_DNA"/>
</dbReference>
<evidence type="ECO:0000256" key="1">
    <source>
        <dbReference type="ARBA" id="ARBA00010062"/>
    </source>
</evidence>
<evidence type="ECO:0000313" key="8">
    <source>
        <dbReference type="Proteomes" id="UP000824123"/>
    </source>
</evidence>
<accession>A0A9D1LRG6</accession>
<reference evidence="7" key="2">
    <citation type="journal article" date="2021" name="PeerJ">
        <title>Extensive microbial diversity within the chicken gut microbiome revealed by metagenomics and culture.</title>
        <authorList>
            <person name="Gilroy R."/>
            <person name="Ravi A."/>
            <person name="Getino M."/>
            <person name="Pursley I."/>
            <person name="Horton D.L."/>
            <person name="Alikhan N.F."/>
            <person name="Baker D."/>
            <person name="Gharbi K."/>
            <person name="Hall N."/>
            <person name="Watson M."/>
            <person name="Adriaenssens E.M."/>
            <person name="Foster-Nyarko E."/>
            <person name="Jarju S."/>
            <person name="Secka A."/>
            <person name="Antonio M."/>
            <person name="Oren A."/>
            <person name="Chaudhuri R.R."/>
            <person name="La Ragione R."/>
            <person name="Hildebrand F."/>
            <person name="Pallen M.J."/>
        </authorList>
    </citation>
    <scope>NUCLEOTIDE SEQUENCE</scope>
    <source>
        <strain evidence="7">ChiSxjej2B14-8506</strain>
    </source>
</reference>
<dbReference type="GO" id="GO:0006865">
    <property type="term" value="P:amino acid transport"/>
    <property type="evidence" value="ECO:0007669"/>
    <property type="project" value="UniProtKB-KW"/>
</dbReference>
<dbReference type="PROSITE" id="PS51257">
    <property type="entry name" value="PROKAR_LIPOPROTEIN"/>
    <property type="match status" value="1"/>
</dbReference>
<dbReference type="Gene3D" id="3.40.50.2300">
    <property type="match status" value="2"/>
</dbReference>
<feature type="domain" description="Leucine-binding protein" evidence="6">
    <location>
        <begin position="30"/>
        <end position="370"/>
    </location>
</feature>
<reference evidence="7" key="1">
    <citation type="submission" date="2020-10" db="EMBL/GenBank/DDBJ databases">
        <authorList>
            <person name="Gilroy R."/>
        </authorList>
    </citation>
    <scope>NUCLEOTIDE SEQUENCE</scope>
    <source>
        <strain evidence="7">ChiSxjej2B14-8506</strain>
    </source>
</reference>
<dbReference type="InterPro" id="IPR000709">
    <property type="entry name" value="Leu_Ile_Val-bd"/>
</dbReference>
<proteinExistence type="inferred from homology"/>
<dbReference type="Proteomes" id="UP000824123">
    <property type="component" value="Unassembled WGS sequence"/>
</dbReference>